<dbReference type="AlphaFoldDB" id="A0A284QSQ3"/>
<name>A0A284QSQ3_ARMOS</name>
<proteinExistence type="predicted"/>
<keyword evidence="2" id="KW-1185">Reference proteome</keyword>
<accession>A0A284QSQ3</accession>
<organism evidence="1 2">
    <name type="scientific">Armillaria ostoyae</name>
    <name type="common">Armillaria root rot fungus</name>
    <dbReference type="NCBI Taxonomy" id="47428"/>
    <lineage>
        <taxon>Eukaryota</taxon>
        <taxon>Fungi</taxon>
        <taxon>Dikarya</taxon>
        <taxon>Basidiomycota</taxon>
        <taxon>Agaricomycotina</taxon>
        <taxon>Agaricomycetes</taxon>
        <taxon>Agaricomycetidae</taxon>
        <taxon>Agaricales</taxon>
        <taxon>Marasmiineae</taxon>
        <taxon>Physalacriaceae</taxon>
        <taxon>Armillaria</taxon>
    </lineage>
</organism>
<gene>
    <name evidence="1" type="ORF">ARMOST_02734</name>
</gene>
<dbReference type="Proteomes" id="UP000219338">
    <property type="component" value="Unassembled WGS sequence"/>
</dbReference>
<evidence type="ECO:0000313" key="1">
    <source>
        <dbReference type="EMBL" id="SJK99433.1"/>
    </source>
</evidence>
<dbReference type="EMBL" id="FUEG01000002">
    <property type="protein sequence ID" value="SJK99433.1"/>
    <property type="molecule type" value="Genomic_DNA"/>
</dbReference>
<evidence type="ECO:0000313" key="2">
    <source>
        <dbReference type="Proteomes" id="UP000219338"/>
    </source>
</evidence>
<reference evidence="2" key="1">
    <citation type="journal article" date="2017" name="Nat. Ecol. Evol.">
        <title>Genome expansion and lineage-specific genetic innovations in the forest pathogenic fungi Armillaria.</title>
        <authorList>
            <person name="Sipos G."/>
            <person name="Prasanna A.N."/>
            <person name="Walter M.C."/>
            <person name="O'Connor E."/>
            <person name="Balint B."/>
            <person name="Krizsan K."/>
            <person name="Kiss B."/>
            <person name="Hess J."/>
            <person name="Varga T."/>
            <person name="Slot J."/>
            <person name="Riley R."/>
            <person name="Boka B."/>
            <person name="Rigling D."/>
            <person name="Barry K."/>
            <person name="Lee J."/>
            <person name="Mihaltcheva S."/>
            <person name="LaButti K."/>
            <person name="Lipzen A."/>
            <person name="Waldron R."/>
            <person name="Moloney N.M."/>
            <person name="Sperisen C."/>
            <person name="Kredics L."/>
            <person name="Vagvoelgyi C."/>
            <person name="Patrignani A."/>
            <person name="Fitzpatrick D."/>
            <person name="Nagy I."/>
            <person name="Doyle S."/>
            <person name="Anderson J.B."/>
            <person name="Grigoriev I.V."/>
            <person name="Gueldener U."/>
            <person name="Muensterkoetter M."/>
            <person name="Nagy L.G."/>
        </authorList>
    </citation>
    <scope>NUCLEOTIDE SEQUENCE [LARGE SCALE GENOMIC DNA]</scope>
    <source>
        <strain evidence="2">C18/9</strain>
    </source>
</reference>
<sequence>MNRTADPQTAYSSHRFPTRRAWNSDDDDTMSFLVMDDDSNIHKYWKRRIRGGRNLSSVSLSHPRPTTNLSFEANAESHTRGWATRLFRRVFSRKGDSACHCHDPTDICVRALVHCTVQWTSWLSHFLCVAM</sequence>
<protein>
    <submittedName>
        <fullName evidence="1">Uncharacterized protein</fullName>
    </submittedName>
</protein>